<dbReference type="Gene3D" id="3.40.50.300">
    <property type="entry name" value="P-loop containing nucleotide triphosphate hydrolases"/>
    <property type="match status" value="1"/>
</dbReference>
<evidence type="ECO:0000256" key="1">
    <source>
        <dbReference type="ARBA" id="ARBA00022741"/>
    </source>
</evidence>
<dbReference type="RefSeq" id="WP_099066553.1">
    <property type="nucleotide sequence ID" value="NZ_LAHD01000005.1"/>
</dbReference>
<dbReference type="PANTHER" id="PTHR22683">
    <property type="entry name" value="SPORULATION PROTEIN RELATED"/>
    <property type="match status" value="1"/>
</dbReference>
<organism evidence="5 6">
    <name type="scientific">Nostoc linckia z8</name>
    <dbReference type="NCBI Taxonomy" id="1628746"/>
    <lineage>
        <taxon>Bacteria</taxon>
        <taxon>Bacillati</taxon>
        <taxon>Cyanobacteriota</taxon>
        <taxon>Cyanophyceae</taxon>
        <taxon>Nostocales</taxon>
        <taxon>Nostocaceae</taxon>
        <taxon>Nostoc</taxon>
    </lineage>
</organism>
<keyword evidence="1 3" id="KW-0547">Nucleotide-binding</keyword>
<dbReference type="InterPro" id="IPR002543">
    <property type="entry name" value="FtsK_dom"/>
</dbReference>
<evidence type="ECO:0000256" key="3">
    <source>
        <dbReference type="PROSITE-ProRule" id="PRU00289"/>
    </source>
</evidence>
<evidence type="ECO:0000313" key="5">
    <source>
        <dbReference type="EMBL" id="PHK06767.1"/>
    </source>
</evidence>
<dbReference type="PANTHER" id="PTHR22683:SF41">
    <property type="entry name" value="DNA TRANSLOCASE FTSK"/>
    <property type="match status" value="1"/>
</dbReference>
<evidence type="ECO:0000256" key="2">
    <source>
        <dbReference type="ARBA" id="ARBA00022840"/>
    </source>
</evidence>
<dbReference type="GO" id="GO:0005524">
    <property type="term" value="F:ATP binding"/>
    <property type="evidence" value="ECO:0007669"/>
    <property type="project" value="UniProtKB-UniRule"/>
</dbReference>
<feature type="domain" description="FtsK" evidence="4">
    <location>
        <begin position="299"/>
        <end position="478"/>
    </location>
</feature>
<comment type="caution">
    <text evidence="5">The sequence shown here is derived from an EMBL/GenBank/DDBJ whole genome shotgun (WGS) entry which is preliminary data.</text>
</comment>
<feature type="binding site" evidence="3">
    <location>
        <begin position="318"/>
        <end position="325"/>
    </location>
    <ligand>
        <name>ATP</name>
        <dbReference type="ChEBI" id="CHEBI:30616"/>
    </ligand>
</feature>
<sequence>MFFRWLGIIGQGALAVVFVLSANKNEPWLFYPRNVAAIAFGVNAICMLQGMGKKYEDIERTEDTLRVLKDTQVEEQLQYLQSAAESKLANEQADKSIERQLVLLEQTAPIFTQLLQLTGKNGPVVQMALGMVQNGASIGDVLTAVSDAQMQMEQAKLIAQNRQTELQEQQFIAQSVPQTTAISQAAALQIQQQSDTTIQLQKAAAVVGLKTECLKIDKAPSYQRLIFSLRTVDYHLLPKWKKAAKVSLGKDEEFPMYVFGSEQVAVEVGLGATERTFYDFPIREWQQGGRLIVLGQSLDGEVVIDLGNEDTPQVLVVGTTGSGKSNFLRSAAYCLLAQGGRVDICGGKVSDYEDFAERFPTITANDMGKTFEYVGEYYQECDRRNSMNKSELAAQQPWILLVDEYKGTVPFDDKLRKLYDDQLCEVARRGRGLRIHIVIGLQHGSKRSKEDPQGLPPDLRANLPARIAFRCIEAIDGRMVLHRHGEVVTSLQGRGDGIIQAGTINSRFQAYRFDKIPG</sequence>
<dbReference type="Proteomes" id="UP000222310">
    <property type="component" value="Unassembled WGS sequence"/>
</dbReference>
<dbReference type="InterPro" id="IPR027417">
    <property type="entry name" value="P-loop_NTPase"/>
</dbReference>
<reference evidence="5 6" key="1">
    <citation type="submission" date="2015-02" db="EMBL/GenBank/DDBJ databases">
        <title>Nostoc linckia genome annotation.</title>
        <authorList>
            <person name="Zhou Z."/>
        </authorList>
    </citation>
    <scope>NUCLEOTIDE SEQUENCE [LARGE SCALE GENOMIC DNA]</scope>
    <source>
        <strain evidence="6">z8</strain>
    </source>
</reference>
<accession>A0A9Q6EN53</accession>
<evidence type="ECO:0000259" key="4">
    <source>
        <dbReference type="PROSITE" id="PS50901"/>
    </source>
</evidence>
<dbReference type="GO" id="GO:0003677">
    <property type="term" value="F:DNA binding"/>
    <property type="evidence" value="ECO:0007669"/>
    <property type="project" value="InterPro"/>
</dbReference>
<name>A0A9Q6EN53_NOSLI</name>
<dbReference type="PROSITE" id="PS50901">
    <property type="entry name" value="FTSK"/>
    <property type="match status" value="1"/>
</dbReference>
<gene>
    <name evidence="5" type="ORF">VF08_03275</name>
</gene>
<protein>
    <recommendedName>
        <fullName evidence="4">FtsK domain-containing protein</fullName>
    </recommendedName>
</protein>
<dbReference type="SUPFAM" id="SSF52540">
    <property type="entry name" value="P-loop containing nucleoside triphosphate hydrolases"/>
    <property type="match status" value="1"/>
</dbReference>
<evidence type="ECO:0000313" key="6">
    <source>
        <dbReference type="Proteomes" id="UP000222310"/>
    </source>
</evidence>
<proteinExistence type="predicted"/>
<dbReference type="InterPro" id="IPR050206">
    <property type="entry name" value="FtsK/SpoIIIE/SftA"/>
</dbReference>
<dbReference type="EMBL" id="LAHD01000005">
    <property type="protein sequence ID" value="PHK06767.1"/>
    <property type="molecule type" value="Genomic_DNA"/>
</dbReference>
<keyword evidence="2 3" id="KW-0067">ATP-binding</keyword>
<dbReference type="AlphaFoldDB" id="A0A9Q6EN53"/>
<dbReference type="GeneID" id="57094327"/>